<dbReference type="Proteomes" id="UP001148312">
    <property type="component" value="Unassembled WGS sequence"/>
</dbReference>
<protein>
    <submittedName>
        <fullName evidence="2">Uncharacterized protein</fullName>
    </submittedName>
</protein>
<dbReference type="Gene3D" id="3.40.630.30">
    <property type="match status" value="1"/>
</dbReference>
<keyword evidence="3" id="KW-1185">Reference proteome</keyword>
<dbReference type="InterPro" id="IPR016181">
    <property type="entry name" value="Acyl_CoA_acyltransferase"/>
</dbReference>
<comment type="caution">
    <text evidence="2">The sequence shown here is derived from an EMBL/GenBank/DDBJ whole genome shotgun (WGS) entry which is preliminary data.</text>
</comment>
<evidence type="ECO:0000256" key="1">
    <source>
        <dbReference type="SAM" id="MobiDB-lite"/>
    </source>
</evidence>
<reference evidence="2" key="1">
    <citation type="submission" date="2022-12" db="EMBL/GenBank/DDBJ databases">
        <authorList>
            <person name="Petersen C."/>
        </authorList>
    </citation>
    <scope>NUCLEOTIDE SEQUENCE</scope>
    <source>
        <strain evidence="2">IBT 30728</strain>
    </source>
</reference>
<feature type="region of interest" description="Disordered" evidence="1">
    <location>
        <begin position="52"/>
        <end position="80"/>
    </location>
</feature>
<sequence length="386" mass="44418">MNPVRQDNTHLSHGMGLEWELAYQRVLAEHPEPWKIYTPVHQPAWERAYRQAEAVSTDQAQSSSTHSRHLHNQTQATHSTQIMRQTHADDHIQVTGQYPRMWYPQQATYTPGPEEARGSLQPTSPPFCMPSPEHIYVRSAKLGDFKDVLRIINWYSTRYALNWTSNFLTIADYFQFLQVCLIQNLPFLILVKVDASPSSSATTTPIPGNETICGLAYIDIFEGDSLLGDLRVYVCPKMNGRGYGNRLVDCILSIMDWNHQPQFLTECQLEDLMEKSLPRLKQLTCAISYPAQREEEHAYIWHWLMRRFAFKYEGESKQDRPKHGHAENFFCLSRGINKKQPTTVDAYPDAYMQGQITAGQDNSSQAQHLSRAEITWREKKQTGQVG</sequence>
<gene>
    <name evidence="2" type="ORF">N7539_002862</name>
</gene>
<evidence type="ECO:0000313" key="2">
    <source>
        <dbReference type="EMBL" id="KAJ5491295.1"/>
    </source>
</evidence>
<dbReference type="EMBL" id="JAPWDQ010000003">
    <property type="protein sequence ID" value="KAJ5491295.1"/>
    <property type="molecule type" value="Genomic_DNA"/>
</dbReference>
<proteinExistence type="predicted"/>
<reference evidence="2" key="2">
    <citation type="journal article" date="2023" name="IMA Fungus">
        <title>Comparative genomic study of the Penicillium genus elucidates a diverse pangenome and 15 lateral gene transfer events.</title>
        <authorList>
            <person name="Petersen C."/>
            <person name="Sorensen T."/>
            <person name="Nielsen M.R."/>
            <person name="Sondergaard T.E."/>
            <person name="Sorensen J.L."/>
            <person name="Fitzpatrick D.A."/>
            <person name="Frisvad J.C."/>
            <person name="Nielsen K.L."/>
        </authorList>
    </citation>
    <scope>NUCLEOTIDE SEQUENCE</scope>
    <source>
        <strain evidence="2">IBT 30728</strain>
    </source>
</reference>
<feature type="compositionally biased region" description="Polar residues" evidence="1">
    <location>
        <begin position="54"/>
        <end position="65"/>
    </location>
</feature>
<dbReference type="RefSeq" id="XP_056792424.1">
    <property type="nucleotide sequence ID" value="XM_056932465.1"/>
</dbReference>
<name>A0A9W9XFH0_9EURO</name>
<accession>A0A9W9XFH0</accession>
<organism evidence="2 3">
    <name type="scientific">Penicillium diatomitis</name>
    <dbReference type="NCBI Taxonomy" id="2819901"/>
    <lineage>
        <taxon>Eukaryota</taxon>
        <taxon>Fungi</taxon>
        <taxon>Dikarya</taxon>
        <taxon>Ascomycota</taxon>
        <taxon>Pezizomycotina</taxon>
        <taxon>Eurotiomycetes</taxon>
        <taxon>Eurotiomycetidae</taxon>
        <taxon>Eurotiales</taxon>
        <taxon>Aspergillaceae</taxon>
        <taxon>Penicillium</taxon>
    </lineage>
</organism>
<dbReference type="AlphaFoldDB" id="A0A9W9XFH0"/>
<dbReference type="SUPFAM" id="SSF55729">
    <property type="entry name" value="Acyl-CoA N-acyltransferases (Nat)"/>
    <property type="match status" value="1"/>
</dbReference>
<evidence type="ECO:0000313" key="3">
    <source>
        <dbReference type="Proteomes" id="UP001148312"/>
    </source>
</evidence>
<dbReference type="GeneID" id="81622714"/>